<protein>
    <submittedName>
        <fullName evidence="3">Toxin VasX</fullName>
    </submittedName>
</protein>
<proteinExistence type="predicted"/>
<gene>
    <name evidence="3" type="ORF">AB5S05_12285</name>
</gene>
<sequence>MSATPQDKSLRLAQADQAAQQNFEKDDLGSPVASCPARQAEVFIVPVRYALAESAAQHSRCKPAVKTHSHPMALRRLRPGYLYLWHDQGPLRRFTVAGDGQLVEQGLDDADAQVPKGALAGIALNKQHDAWLLYSEIPLPKAAYQRLASEAGERKARMRRISLSQVARTLEAEHCPPLDSADLVMAELMPDVRDQALAHDYAQNGDGYREGTRALGEQMRKDPRPEVINAYISACKWLREREDAHGRHPNAGEHPPGEWSAQPWDVAATDTWLNQARSQAGLLHGVFASLDDDLGVLRDLNFEQEQLEARHTDWVADNNLRQSVGGFIRSLISEDGGEVANMLNYRYREHDIQLTPAQGETMLESQRQLNELFKEETRINHERGRQYSHRQADALLVQVHAQVAAATAPVRSFIPAHLQTEAEYVVREYSKAKLSNLEGGRASAKVAEYVDLPRMDAWLDEEAPAHYRQVEQRNDVFYADRDRYLPRHALGTWFVEHENPAHQEWLDGLAAACLSAQCTRERGAMQFASYVRAADDGIFRLIFQAWSPSIEAALNNTNRFNELVTALSHENLADTRTALAASLDEPVLRAIERLAHEVEGAWATTVARLGGALVLLKAKAGLATHWAGLMLVARFGQDSRLIRGIEEGVEVWRLAGAKADALKQWTQNTAQAIRSGRAAGIVQSPAVKNSGGVLPLLALLLNAMNAEIYVSQASVLEGEDEQRRADRVSATLFTAAALAAVVQNWMIKGKGIQEITGRLGSNISATAPTLTLFGGAVGIISAAAAFKELASLQLQIENAQSRIDPWLEIRRLAVTGQVAVYGAQGLLGLSLTAMRLANKIDTPAAIRQFKLRNGPLNLLLLALGGAYIYAWLRQATPLQNYLASCCWSRGRAYKNEGIAPATQLAEFEQLLVLLYQPHLSMQIQSVQIAGTAGDTVTQDGISALSIDLPGAEPGSAQLELAMIGNPTPANVRMFGEGTRGTPTDLGAVWLARSQCSWIPVNEGQGLRLSGPFARPLTRLSLRLRYHSPVAVLAGAGNVVGGERGLAYTLSPGGFLTDGEVIPLRPTDPTPELNRAVPQLLKGPEHFQPKDSA</sequence>
<name>A0ABV3YU71_9PSED</name>
<evidence type="ECO:0000259" key="2">
    <source>
        <dbReference type="Pfam" id="PF20249"/>
    </source>
</evidence>
<dbReference type="Pfam" id="PF20249">
    <property type="entry name" value="VasX_N"/>
    <property type="match status" value="1"/>
</dbReference>
<reference evidence="3 4" key="1">
    <citation type="submission" date="2024-07" db="EMBL/GenBank/DDBJ databases">
        <authorList>
            <person name="Li M."/>
        </authorList>
    </citation>
    <scope>NUCLEOTIDE SEQUENCE [LARGE SCALE GENOMIC DNA]</scope>
    <source>
        <strain evidence="3 4">25A3E</strain>
    </source>
</reference>
<evidence type="ECO:0000256" key="1">
    <source>
        <dbReference type="SAM" id="MobiDB-lite"/>
    </source>
</evidence>
<dbReference type="EMBL" id="JBFTEG010000009">
    <property type="protein sequence ID" value="MEX6502845.1"/>
    <property type="molecule type" value="Genomic_DNA"/>
</dbReference>
<dbReference type="CDD" id="cd20708">
    <property type="entry name" value="MIX_IV"/>
    <property type="match status" value="1"/>
</dbReference>
<evidence type="ECO:0000313" key="4">
    <source>
        <dbReference type="Proteomes" id="UP001560296"/>
    </source>
</evidence>
<feature type="domain" description="Toxin VasX N-terminal region" evidence="2">
    <location>
        <begin position="35"/>
        <end position="169"/>
    </location>
</feature>
<evidence type="ECO:0000313" key="3">
    <source>
        <dbReference type="EMBL" id="MEX6502845.1"/>
    </source>
</evidence>
<dbReference type="InterPro" id="IPR046864">
    <property type="entry name" value="VasX_N"/>
</dbReference>
<keyword evidence="4" id="KW-1185">Reference proteome</keyword>
<comment type="caution">
    <text evidence="3">The sequence shown here is derived from an EMBL/GenBank/DDBJ whole genome shotgun (WGS) entry which is preliminary data.</text>
</comment>
<dbReference type="RefSeq" id="WP_369287816.1">
    <property type="nucleotide sequence ID" value="NZ_JBFTEG010000009.1"/>
</dbReference>
<feature type="region of interest" description="Disordered" evidence="1">
    <location>
        <begin position="1"/>
        <end position="31"/>
    </location>
</feature>
<organism evidence="3 4">
    <name type="scientific">Pseudomonas zhanjiangensis</name>
    <dbReference type="NCBI Taxonomy" id="3239015"/>
    <lineage>
        <taxon>Bacteria</taxon>
        <taxon>Pseudomonadati</taxon>
        <taxon>Pseudomonadota</taxon>
        <taxon>Gammaproteobacteria</taxon>
        <taxon>Pseudomonadales</taxon>
        <taxon>Pseudomonadaceae</taxon>
        <taxon>Pseudomonas</taxon>
    </lineage>
</organism>
<dbReference type="Proteomes" id="UP001560296">
    <property type="component" value="Unassembled WGS sequence"/>
</dbReference>
<accession>A0ABV3YU71</accession>